<sequence>MKMVDDPKPHHPEANPFQKLDSATDVDQSKGDSKIFPQDLCDSKCHGNDENDQVQFSVSGVELELPVLREHCKEIDCGAVKDICIDEGVPVTDKIRGEDISEGNGKPMFTRPAKDEELSSDNEKVDVEWPVPAGLKSSTGEACEKDFNTCESKVVAHESEFKSEASGLAPDEDRSSTPENSVEETADEASDMKADTSPAATDKPPFPALVHEKEDVNRPLLSEQQKPASDHFTLEARLQRDHFESSFASLGPHTGSIAYSGPIAYSGSLSRQSDASTVSTRSFAFPVLQNEWNFSPVRMRKADRRRRRGWMNGLLCCKF</sequence>
<proteinExistence type="predicted"/>
<feature type="compositionally biased region" description="Basic and acidic residues" evidence="1">
    <location>
        <begin position="112"/>
        <end position="127"/>
    </location>
</feature>
<protein>
    <submittedName>
        <fullName evidence="2">Uncharacterized protein</fullName>
    </submittedName>
</protein>
<keyword evidence="3" id="KW-1185">Reference proteome</keyword>
<dbReference type="GO" id="GO:0009786">
    <property type="term" value="P:regulation of asymmetric cell division"/>
    <property type="evidence" value="ECO:0007669"/>
    <property type="project" value="InterPro"/>
</dbReference>
<dbReference type="AlphaFoldDB" id="A0A7N0UDQ2"/>
<evidence type="ECO:0000313" key="2">
    <source>
        <dbReference type="EnsemblPlants" id="Kaladp0061s0144.1.v1.1"/>
    </source>
</evidence>
<organism evidence="2 3">
    <name type="scientific">Kalanchoe fedtschenkoi</name>
    <name type="common">Lavender scallops</name>
    <name type="synonym">South American air plant</name>
    <dbReference type="NCBI Taxonomy" id="63787"/>
    <lineage>
        <taxon>Eukaryota</taxon>
        <taxon>Viridiplantae</taxon>
        <taxon>Streptophyta</taxon>
        <taxon>Embryophyta</taxon>
        <taxon>Tracheophyta</taxon>
        <taxon>Spermatophyta</taxon>
        <taxon>Magnoliopsida</taxon>
        <taxon>eudicotyledons</taxon>
        <taxon>Gunneridae</taxon>
        <taxon>Pentapetalae</taxon>
        <taxon>Saxifragales</taxon>
        <taxon>Crassulaceae</taxon>
        <taxon>Kalanchoe</taxon>
    </lineage>
</organism>
<reference evidence="2" key="1">
    <citation type="submission" date="2021-01" db="UniProtKB">
        <authorList>
            <consortium name="EnsemblPlants"/>
        </authorList>
    </citation>
    <scope>IDENTIFICATION</scope>
</reference>
<evidence type="ECO:0000313" key="3">
    <source>
        <dbReference type="Proteomes" id="UP000594263"/>
    </source>
</evidence>
<dbReference type="EnsemblPlants" id="Kaladp0061s0144.1.v1.1">
    <property type="protein sequence ID" value="Kaladp0061s0144.1.v1.1"/>
    <property type="gene ID" value="Kaladp0061s0144.v1.1"/>
</dbReference>
<dbReference type="Proteomes" id="UP000594263">
    <property type="component" value="Unplaced"/>
</dbReference>
<feature type="region of interest" description="Disordered" evidence="1">
    <location>
        <begin position="1"/>
        <end position="37"/>
    </location>
</feature>
<dbReference type="Gramene" id="Kaladp0061s0144.1.v1.1">
    <property type="protein sequence ID" value="Kaladp0061s0144.1.v1.1"/>
    <property type="gene ID" value="Kaladp0061s0144.v1.1"/>
</dbReference>
<feature type="region of interest" description="Disordered" evidence="1">
    <location>
        <begin position="95"/>
        <end position="140"/>
    </location>
</feature>
<dbReference type="InterPro" id="IPR040378">
    <property type="entry name" value="BASL"/>
</dbReference>
<feature type="compositionally biased region" description="Basic and acidic residues" evidence="1">
    <location>
        <begin position="1"/>
        <end position="13"/>
    </location>
</feature>
<dbReference type="PANTHER" id="PTHR33914">
    <property type="entry name" value="18S PRE-RIBOSOMAL ASSEMBLY PROTEIN GAR2-LIKE PROTEIN"/>
    <property type="match status" value="1"/>
</dbReference>
<feature type="region of interest" description="Disordered" evidence="1">
    <location>
        <begin position="158"/>
        <end position="206"/>
    </location>
</feature>
<dbReference type="PANTHER" id="PTHR33914:SF2">
    <property type="entry name" value="OS02G0582100 PROTEIN"/>
    <property type="match status" value="1"/>
</dbReference>
<evidence type="ECO:0000256" key="1">
    <source>
        <dbReference type="SAM" id="MobiDB-lite"/>
    </source>
</evidence>
<name>A0A7N0UDQ2_KALFE</name>
<accession>A0A7N0UDQ2</accession>